<proteinExistence type="inferred from homology"/>
<comment type="similarity">
    <text evidence="3">Belongs to the Nudix hydrolase family.</text>
</comment>
<dbReference type="AlphaFoldDB" id="A0A8E1S073"/>
<gene>
    <name evidence="5" type="ORF">SA3R_06970</name>
</gene>
<comment type="cofactor">
    <cofactor evidence="1">
        <name>Mg(2+)</name>
        <dbReference type="ChEBI" id="CHEBI:18420"/>
    </cofactor>
</comment>
<comment type="caution">
    <text evidence="5">The sequence shown here is derived from an EMBL/GenBank/DDBJ whole genome shotgun (WGS) entry which is preliminary data.</text>
</comment>
<dbReference type="EMBL" id="LDSE01000010">
    <property type="protein sequence ID" value="KTS68581.1"/>
    <property type="molecule type" value="Genomic_DNA"/>
</dbReference>
<dbReference type="CDD" id="cd04678">
    <property type="entry name" value="NUDIX_MTH2_Nudt15"/>
    <property type="match status" value="1"/>
</dbReference>
<protein>
    <submittedName>
        <fullName evidence="5">DNA mismatch repair protein MutT</fullName>
    </submittedName>
</protein>
<evidence type="ECO:0000256" key="1">
    <source>
        <dbReference type="ARBA" id="ARBA00001946"/>
    </source>
</evidence>
<evidence type="ECO:0000313" key="5">
    <source>
        <dbReference type="EMBL" id="KTS68581.1"/>
    </source>
</evidence>
<sequence length="143" mass="15616">MMSPQVGVGVLIFRDGKLLLGQRKGNHGAGDWSAPGGHLEFGESPEACARREVLEETGLQLHSVHNGAFVSDVFPAVNRHYITLLMVAPDASGEPQLREPDKCAGWHWFAPEALPEPLFAPLQSWLARDGLAALQALTQRKDR</sequence>
<dbReference type="Pfam" id="PF00293">
    <property type="entry name" value="NUDIX"/>
    <property type="match status" value="1"/>
</dbReference>
<dbReference type="Gene3D" id="3.90.79.10">
    <property type="entry name" value="Nucleoside Triphosphate Pyrophosphohydrolase"/>
    <property type="match status" value="1"/>
</dbReference>
<dbReference type="PROSITE" id="PS00893">
    <property type="entry name" value="NUDIX_BOX"/>
    <property type="match status" value="1"/>
</dbReference>
<evidence type="ECO:0000313" key="6">
    <source>
        <dbReference type="Proteomes" id="UP000071979"/>
    </source>
</evidence>
<evidence type="ECO:0000256" key="3">
    <source>
        <dbReference type="RuleBase" id="RU003476"/>
    </source>
</evidence>
<dbReference type="SUPFAM" id="SSF55811">
    <property type="entry name" value="Nudix"/>
    <property type="match status" value="1"/>
</dbReference>
<dbReference type="InterPro" id="IPR015797">
    <property type="entry name" value="NUDIX_hydrolase-like_dom_sf"/>
</dbReference>
<dbReference type="PANTHER" id="PTHR16099:SF5">
    <property type="entry name" value="NUCLEOTIDE TRIPHOSPHATE DIPHOSPHATASE NUDT15"/>
    <property type="match status" value="1"/>
</dbReference>
<dbReference type="FunFam" id="3.90.79.10:FF:000060">
    <property type="entry name" value="Nudix hydrolase 1"/>
    <property type="match status" value="1"/>
</dbReference>
<dbReference type="InterPro" id="IPR020476">
    <property type="entry name" value="Nudix_hydrolase"/>
</dbReference>
<organism evidence="5 6">
    <name type="scientific">Pantoea dispersa</name>
    <dbReference type="NCBI Taxonomy" id="59814"/>
    <lineage>
        <taxon>Bacteria</taxon>
        <taxon>Pseudomonadati</taxon>
        <taxon>Pseudomonadota</taxon>
        <taxon>Gammaproteobacteria</taxon>
        <taxon>Enterobacterales</taxon>
        <taxon>Erwiniaceae</taxon>
        <taxon>Pantoea</taxon>
    </lineage>
</organism>
<dbReference type="PROSITE" id="PS51462">
    <property type="entry name" value="NUDIX"/>
    <property type="match status" value="1"/>
</dbReference>
<evidence type="ECO:0000256" key="2">
    <source>
        <dbReference type="ARBA" id="ARBA00022801"/>
    </source>
</evidence>
<dbReference type="InterPro" id="IPR020084">
    <property type="entry name" value="NUDIX_hydrolase_CS"/>
</dbReference>
<name>A0A8E1S073_9GAMM</name>
<dbReference type="PRINTS" id="PR00502">
    <property type="entry name" value="NUDIXFAMILY"/>
</dbReference>
<dbReference type="InterPro" id="IPR000086">
    <property type="entry name" value="NUDIX_hydrolase_dom"/>
</dbReference>
<dbReference type="Proteomes" id="UP000071979">
    <property type="component" value="Unassembled WGS sequence"/>
</dbReference>
<dbReference type="GO" id="GO:0016787">
    <property type="term" value="F:hydrolase activity"/>
    <property type="evidence" value="ECO:0007669"/>
    <property type="project" value="UniProtKB-KW"/>
</dbReference>
<dbReference type="PANTHER" id="PTHR16099">
    <property type="entry name" value="8-OXO-DGTP DIPHOSPHATES NUDT15"/>
    <property type="match status" value="1"/>
</dbReference>
<accession>A0A8E1S073</accession>
<reference evidence="5 6" key="1">
    <citation type="journal article" date="2016" name="Front. Microbiol.">
        <title>Genomic Resource of Rice Seed Associated Bacteria.</title>
        <authorList>
            <person name="Midha S."/>
            <person name="Bansal K."/>
            <person name="Sharma S."/>
            <person name="Kumar N."/>
            <person name="Patil P.P."/>
            <person name="Chaudhry V."/>
            <person name="Patil P.B."/>
        </authorList>
    </citation>
    <scope>NUCLEOTIDE SEQUENCE [LARGE SCALE GENOMIC DNA]</scope>
    <source>
        <strain evidence="5 6">SA3</strain>
    </source>
</reference>
<feature type="domain" description="Nudix hydrolase" evidence="4">
    <location>
        <begin position="3"/>
        <end position="132"/>
    </location>
</feature>
<keyword evidence="2 3" id="KW-0378">Hydrolase</keyword>
<evidence type="ECO:0000259" key="4">
    <source>
        <dbReference type="PROSITE" id="PS51462"/>
    </source>
</evidence>